<reference evidence="5 6" key="1">
    <citation type="submission" date="2017-08" db="EMBL/GenBank/DDBJ databases">
        <title>Fine stratification of microbial communities through a metagenomic profile of the photic zone.</title>
        <authorList>
            <person name="Haro-Moreno J.M."/>
            <person name="Lopez-Perez M."/>
            <person name="De La Torre J."/>
            <person name="Picazo A."/>
            <person name="Camacho A."/>
            <person name="Rodriguez-Valera F."/>
        </authorList>
    </citation>
    <scope>NUCLEOTIDE SEQUENCE [LARGE SCALE GENOMIC DNA]</scope>
    <source>
        <strain evidence="5">MED-G24</strain>
    </source>
</reference>
<evidence type="ECO:0000256" key="1">
    <source>
        <dbReference type="ARBA" id="ARBA00006432"/>
    </source>
</evidence>
<dbReference type="Proteomes" id="UP000219327">
    <property type="component" value="Unassembled WGS sequence"/>
</dbReference>
<evidence type="ECO:0000259" key="4">
    <source>
        <dbReference type="Pfam" id="PF13193"/>
    </source>
</evidence>
<proteinExistence type="inferred from homology"/>
<name>A0A2A5WZK6_9GAMM</name>
<sequence>MSNDNLYAVFSERFVETDTFIRSPDGSDLYSYADLDHYSAVYADRLKVLGAVPGDRIMVQMEKSSSCLFLYFACLRGGFVYLPLNTAYQPEELAYFAENAEPAVVVTSPLQKPVFEGFAQCPVETLDPEGHGSFSDQLPDSATGEIVSRSYDDLAAILYTSGTTGKPKGAMLSHGNLTSNAKTLHALWGFVPGDVLLHALPIFHVHGLFVATNVAVFNGSTLLFFNKFDAASVVNALPTASVYMGVPTNYTRMLSEPSLDRSSCANMRLFISGSAPLLTQTFRDFETRTDHTILERYGMTETGMNTSNPLVGVRKPGTVGPPLPGVDIRIVDDSNQTVTDGETGNLLVTGPNVFSGYWRMPEKNLQEFSDGYFRTGDLASRDEDGYISIVGRSKDLIITGGLNVYPKEVESVIDRMEGVNESAVIGVPHADFGEAVTAVVVLDDGSSISENDVVAHLKSTLANFKVAKQVHFVNELPRNAMGKVQKNLLRDEYDTGVR</sequence>
<comment type="caution">
    <text evidence="5">The sequence shown here is derived from an EMBL/GenBank/DDBJ whole genome shotgun (WGS) entry which is preliminary data.</text>
</comment>
<evidence type="ECO:0000256" key="2">
    <source>
        <dbReference type="ARBA" id="ARBA00022598"/>
    </source>
</evidence>
<dbReference type="Gene3D" id="3.40.50.12780">
    <property type="entry name" value="N-terminal domain of ligase-like"/>
    <property type="match status" value="1"/>
</dbReference>
<dbReference type="PROSITE" id="PS00455">
    <property type="entry name" value="AMP_BINDING"/>
    <property type="match status" value="1"/>
</dbReference>
<dbReference type="CDD" id="cd05941">
    <property type="entry name" value="MCS"/>
    <property type="match status" value="1"/>
</dbReference>
<evidence type="ECO:0000313" key="5">
    <source>
        <dbReference type="EMBL" id="PDH41959.1"/>
    </source>
</evidence>
<dbReference type="PRINTS" id="PR00154">
    <property type="entry name" value="AMPBINDING"/>
</dbReference>
<dbReference type="InterPro" id="IPR025110">
    <property type="entry name" value="AMP-bd_C"/>
</dbReference>
<dbReference type="AlphaFoldDB" id="A0A2A5WZK6"/>
<comment type="similarity">
    <text evidence="1">Belongs to the ATP-dependent AMP-binding enzyme family.</text>
</comment>
<feature type="domain" description="AMP-dependent synthetase/ligase" evidence="3">
    <location>
        <begin position="25"/>
        <end position="358"/>
    </location>
</feature>
<dbReference type="InterPro" id="IPR000873">
    <property type="entry name" value="AMP-dep_synth/lig_dom"/>
</dbReference>
<feature type="domain" description="AMP-binding enzyme C-terminal" evidence="4">
    <location>
        <begin position="408"/>
        <end position="483"/>
    </location>
</feature>
<dbReference type="InterPro" id="IPR020845">
    <property type="entry name" value="AMP-binding_CS"/>
</dbReference>
<protein>
    <submittedName>
        <fullName evidence="5">Malonyl-CoA synthase</fullName>
    </submittedName>
</protein>
<dbReference type="Gene3D" id="3.30.300.30">
    <property type="match status" value="1"/>
</dbReference>
<dbReference type="FunFam" id="3.30.300.30:FF:000008">
    <property type="entry name" value="2,3-dihydroxybenzoate-AMP ligase"/>
    <property type="match status" value="1"/>
</dbReference>
<dbReference type="SUPFAM" id="SSF56801">
    <property type="entry name" value="Acetyl-CoA synthetase-like"/>
    <property type="match status" value="1"/>
</dbReference>
<dbReference type="InterPro" id="IPR045851">
    <property type="entry name" value="AMP-bd_C_sf"/>
</dbReference>
<keyword evidence="2" id="KW-0436">Ligase</keyword>
<dbReference type="Pfam" id="PF13193">
    <property type="entry name" value="AMP-binding_C"/>
    <property type="match status" value="1"/>
</dbReference>
<dbReference type="PANTHER" id="PTHR43201:SF8">
    <property type="entry name" value="ACYL-COA SYNTHETASE FAMILY MEMBER 3"/>
    <property type="match status" value="1"/>
</dbReference>
<gene>
    <name evidence="5" type="ORF">CNE99_00960</name>
</gene>
<dbReference type="InterPro" id="IPR042099">
    <property type="entry name" value="ANL_N_sf"/>
</dbReference>
<dbReference type="InterPro" id="IPR020459">
    <property type="entry name" value="AMP-binding"/>
</dbReference>
<dbReference type="GO" id="GO:0006631">
    <property type="term" value="P:fatty acid metabolic process"/>
    <property type="evidence" value="ECO:0007669"/>
    <property type="project" value="TreeGrafter"/>
</dbReference>
<evidence type="ECO:0000259" key="3">
    <source>
        <dbReference type="Pfam" id="PF00501"/>
    </source>
</evidence>
<evidence type="ECO:0000313" key="6">
    <source>
        <dbReference type="Proteomes" id="UP000219327"/>
    </source>
</evidence>
<dbReference type="GO" id="GO:0031956">
    <property type="term" value="F:medium-chain fatty acid-CoA ligase activity"/>
    <property type="evidence" value="ECO:0007669"/>
    <property type="project" value="TreeGrafter"/>
</dbReference>
<dbReference type="PANTHER" id="PTHR43201">
    <property type="entry name" value="ACYL-COA SYNTHETASE"/>
    <property type="match status" value="1"/>
</dbReference>
<dbReference type="NCBIfam" id="NF005702">
    <property type="entry name" value="PRK07514.1"/>
    <property type="match status" value="1"/>
</dbReference>
<dbReference type="EMBL" id="NTKD01000002">
    <property type="protein sequence ID" value="PDH41959.1"/>
    <property type="molecule type" value="Genomic_DNA"/>
</dbReference>
<organism evidence="5 6">
    <name type="scientific">OM182 bacterium MED-G24</name>
    <dbReference type="NCBI Taxonomy" id="1986255"/>
    <lineage>
        <taxon>Bacteria</taxon>
        <taxon>Pseudomonadati</taxon>
        <taxon>Pseudomonadota</taxon>
        <taxon>Gammaproteobacteria</taxon>
        <taxon>OMG group</taxon>
        <taxon>OM182 clade</taxon>
    </lineage>
</organism>
<dbReference type="Pfam" id="PF00501">
    <property type="entry name" value="AMP-binding"/>
    <property type="match status" value="1"/>
</dbReference>
<accession>A0A2A5WZK6</accession>